<dbReference type="Gene3D" id="3.90.660.10">
    <property type="match status" value="1"/>
</dbReference>
<dbReference type="Proteomes" id="UP000439994">
    <property type="component" value="Unassembled WGS sequence"/>
</dbReference>
<dbReference type="PANTHER" id="PTHR16128:SF5">
    <property type="entry name" value="FAD_NAD(P)-BINDING OXIDOREDUCTASE FAMILY PROTEIN"/>
    <property type="match status" value="1"/>
</dbReference>
<proteinExistence type="predicted"/>
<reference evidence="1 2" key="1">
    <citation type="submission" date="2019-11" db="EMBL/GenBank/DDBJ databases">
        <title>P. haliotis isolates from Z. marina roots.</title>
        <authorList>
            <person name="Cohen M."/>
            <person name="Jospin G."/>
            <person name="Eisen J.A."/>
            <person name="Coil D.A."/>
        </authorList>
    </citation>
    <scope>NUCLEOTIDE SEQUENCE [LARGE SCALE GENOMIC DNA]</scope>
    <source>
        <strain evidence="1 2">UCD-MCMsp1aY</strain>
    </source>
</reference>
<dbReference type="Gene3D" id="3.50.50.60">
    <property type="entry name" value="FAD/NAD(P)-binding domain"/>
    <property type="match status" value="1"/>
</dbReference>
<sequence>MKLAIVGAGLTGAVIADELSSKGYDITVIEKSRGRGGRMNTKRLSWGNCDMGAQYFTARDPRFVSAVEKWEMKGLVSPWTLEPQLLREKTLATSPDAELRYVATPEMNSIAKQLLKDKKVELNTKINHITFDDGKWLLWRDNMELVGVFDWLISTIPAEQARELFNDLPDISKQIPTDVHDPCWAVTLATKGSVDPVLQGVFSKEKVSWLAKQSHKPAREITANQKSQQIEDIWNIHFSAEFTKQHIGENANVITQEALNWLNELIANNNLGEPVTLIDSYVHYWRYARPTESYLEKYKADNSNVIFNDKEQFAIIGDWAKGGRVEGAYLSAIECAEKMHNLD</sequence>
<keyword evidence="2" id="KW-1185">Reference proteome</keyword>
<dbReference type="OrthoDB" id="5792777at2"/>
<evidence type="ECO:0000313" key="1">
    <source>
        <dbReference type="EMBL" id="MUH71301.1"/>
    </source>
</evidence>
<dbReference type="EMBL" id="WOCD01000001">
    <property type="protein sequence ID" value="MUH71301.1"/>
    <property type="molecule type" value="Genomic_DNA"/>
</dbReference>
<protein>
    <submittedName>
        <fullName evidence="1">NAD(P)-binding protein</fullName>
    </submittedName>
</protein>
<dbReference type="RefSeq" id="WP_155693910.1">
    <property type="nucleotide sequence ID" value="NZ_WOCD01000001.1"/>
</dbReference>
<dbReference type="PANTHER" id="PTHR16128">
    <property type="entry name" value="FAD/NAD(P)-BINDING OXIDOREDUCTASE FAMILY PROTEIN"/>
    <property type="match status" value="1"/>
</dbReference>
<gene>
    <name evidence="1" type="ORF">GNP35_01600</name>
</gene>
<dbReference type="AlphaFoldDB" id="A0A6N8F9W9"/>
<name>A0A6N8F9W9_9GAMM</name>
<organism evidence="1 2">
    <name type="scientific">Psychrosphaera haliotis</name>
    <dbReference type="NCBI Taxonomy" id="555083"/>
    <lineage>
        <taxon>Bacteria</taxon>
        <taxon>Pseudomonadati</taxon>
        <taxon>Pseudomonadota</taxon>
        <taxon>Gammaproteobacteria</taxon>
        <taxon>Alteromonadales</taxon>
        <taxon>Pseudoalteromonadaceae</taxon>
        <taxon>Psychrosphaera</taxon>
    </lineage>
</organism>
<dbReference type="Pfam" id="PF13450">
    <property type="entry name" value="NAD_binding_8"/>
    <property type="match status" value="1"/>
</dbReference>
<accession>A0A6N8F9W9</accession>
<dbReference type="InterPro" id="IPR036188">
    <property type="entry name" value="FAD/NAD-bd_sf"/>
</dbReference>
<comment type="caution">
    <text evidence="1">The sequence shown here is derived from an EMBL/GenBank/DDBJ whole genome shotgun (WGS) entry which is preliminary data.</text>
</comment>
<evidence type="ECO:0000313" key="2">
    <source>
        <dbReference type="Proteomes" id="UP000439994"/>
    </source>
</evidence>
<dbReference type="SUPFAM" id="SSF51905">
    <property type="entry name" value="FAD/NAD(P)-binding domain"/>
    <property type="match status" value="1"/>
</dbReference>